<keyword evidence="4 5" id="KW-0720">Serine protease</keyword>
<dbReference type="PANTHER" id="PTHR43806:SF11">
    <property type="entry name" value="CEREVISIN-RELATED"/>
    <property type="match status" value="1"/>
</dbReference>
<evidence type="ECO:0000256" key="4">
    <source>
        <dbReference type="ARBA" id="ARBA00022825"/>
    </source>
</evidence>
<dbReference type="Proteomes" id="UP000192491">
    <property type="component" value="Unassembled WGS sequence"/>
</dbReference>
<protein>
    <submittedName>
        <fullName evidence="7">Peptidase S8 and S53 subtilisin kexin sedolisin</fullName>
    </submittedName>
</protein>
<dbReference type="SUPFAM" id="SSF52743">
    <property type="entry name" value="Subtilisin-like"/>
    <property type="match status" value="1"/>
</dbReference>
<reference evidence="7 8" key="1">
    <citation type="submission" date="2017-01" db="EMBL/GenBank/DDBJ databases">
        <title>Novel large sulfur bacteria in the metagenomes of groundwater-fed chemosynthetic microbial mats in the Lake Huron basin.</title>
        <authorList>
            <person name="Sharrar A.M."/>
            <person name="Flood B.E."/>
            <person name="Bailey J.V."/>
            <person name="Jones D.S."/>
            <person name="Biddanda B."/>
            <person name="Ruberg S.A."/>
            <person name="Marcus D.N."/>
            <person name="Dick G.J."/>
        </authorList>
    </citation>
    <scope>NUCLEOTIDE SEQUENCE [LARGE SCALE GENOMIC DNA]</scope>
    <source>
        <strain evidence="7">A8</strain>
    </source>
</reference>
<evidence type="ECO:0000313" key="7">
    <source>
        <dbReference type="EMBL" id="OQX10308.1"/>
    </source>
</evidence>
<dbReference type="InterPro" id="IPR000209">
    <property type="entry name" value="Peptidase_S8/S53_dom"/>
</dbReference>
<dbReference type="GO" id="GO:0006508">
    <property type="term" value="P:proteolysis"/>
    <property type="evidence" value="ECO:0007669"/>
    <property type="project" value="UniProtKB-KW"/>
</dbReference>
<feature type="active site" description="Charge relay system" evidence="5">
    <location>
        <position position="205"/>
    </location>
</feature>
<dbReference type="Gene3D" id="3.40.50.200">
    <property type="entry name" value="Peptidase S8/S53 domain"/>
    <property type="match status" value="1"/>
</dbReference>
<dbReference type="PROSITE" id="PS51257">
    <property type="entry name" value="PROKAR_LIPOPROTEIN"/>
    <property type="match status" value="1"/>
</dbReference>
<feature type="domain" description="Peptidase S8/S53" evidence="6">
    <location>
        <begin position="165"/>
        <end position="406"/>
    </location>
</feature>
<accession>A0A1Y1QNV6</accession>
<evidence type="ECO:0000313" key="8">
    <source>
        <dbReference type="Proteomes" id="UP000192491"/>
    </source>
</evidence>
<evidence type="ECO:0000256" key="1">
    <source>
        <dbReference type="ARBA" id="ARBA00011073"/>
    </source>
</evidence>
<feature type="active site" description="Charge relay system" evidence="5">
    <location>
        <position position="361"/>
    </location>
</feature>
<dbReference type="GO" id="GO:0004252">
    <property type="term" value="F:serine-type endopeptidase activity"/>
    <property type="evidence" value="ECO:0007669"/>
    <property type="project" value="UniProtKB-UniRule"/>
</dbReference>
<feature type="active site" description="Charge relay system" evidence="5">
    <location>
        <position position="174"/>
    </location>
</feature>
<dbReference type="InterPro" id="IPR050131">
    <property type="entry name" value="Peptidase_S8_subtilisin-like"/>
</dbReference>
<comment type="caution">
    <text evidence="7">The sequence shown here is derived from an EMBL/GenBank/DDBJ whole genome shotgun (WGS) entry which is preliminary data.</text>
</comment>
<keyword evidence="3 5" id="KW-0378">Hydrolase</keyword>
<evidence type="ECO:0000259" key="6">
    <source>
        <dbReference type="Pfam" id="PF00082"/>
    </source>
</evidence>
<organism evidence="7 8">
    <name type="scientific">Thiothrix lacustris</name>
    <dbReference type="NCBI Taxonomy" id="525917"/>
    <lineage>
        <taxon>Bacteria</taxon>
        <taxon>Pseudomonadati</taxon>
        <taxon>Pseudomonadota</taxon>
        <taxon>Gammaproteobacteria</taxon>
        <taxon>Thiotrichales</taxon>
        <taxon>Thiotrichaceae</taxon>
        <taxon>Thiothrix</taxon>
    </lineage>
</organism>
<comment type="similarity">
    <text evidence="1 5">Belongs to the peptidase S8 family.</text>
</comment>
<dbReference type="CDD" id="cd05561">
    <property type="entry name" value="Peptidases_S8_4"/>
    <property type="match status" value="1"/>
</dbReference>
<dbReference type="InterPro" id="IPR015500">
    <property type="entry name" value="Peptidase_S8_subtilisin-rel"/>
</dbReference>
<dbReference type="EMBL" id="MTEJ01000116">
    <property type="protein sequence ID" value="OQX10308.1"/>
    <property type="molecule type" value="Genomic_DNA"/>
</dbReference>
<dbReference type="Pfam" id="PF00082">
    <property type="entry name" value="Peptidase_S8"/>
    <property type="match status" value="1"/>
</dbReference>
<proteinExistence type="inferred from homology"/>
<dbReference type="InterPro" id="IPR036852">
    <property type="entry name" value="Peptidase_S8/S53_dom_sf"/>
</dbReference>
<name>A0A1Y1QNV6_9GAMM</name>
<evidence type="ECO:0000256" key="5">
    <source>
        <dbReference type="PROSITE-ProRule" id="PRU01240"/>
    </source>
</evidence>
<evidence type="ECO:0000256" key="2">
    <source>
        <dbReference type="ARBA" id="ARBA00022670"/>
    </source>
</evidence>
<dbReference type="PANTHER" id="PTHR43806">
    <property type="entry name" value="PEPTIDASE S8"/>
    <property type="match status" value="1"/>
</dbReference>
<keyword evidence="2 5" id="KW-0645">Protease</keyword>
<dbReference type="PROSITE" id="PS00137">
    <property type="entry name" value="SUBTILASE_HIS"/>
    <property type="match status" value="1"/>
</dbReference>
<dbReference type="InterPro" id="IPR022398">
    <property type="entry name" value="Peptidase_S8_His-AS"/>
</dbReference>
<dbReference type="AlphaFoldDB" id="A0A1Y1QNV6"/>
<gene>
    <name evidence="7" type="ORF">BWK73_20665</name>
</gene>
<sequence length="420" mass="44289">MTLIRTVPTRWAYPLLLLSFLSISGCSTPPEYKIIGKTTNSTTCQVSAALCIESHVFRAVDYEKDEMLITYDSSKPAEVADDILKKYRLRAKRSDSLDSVKTTMITAATNGQDPMDLVAAIKKQEKEVDASTSSFYTTANVGNNDLYPMNMTGVAAARNRAGNSGAGVTIGMIDTPVDMTYNDSLQASIERIDLVAPGDERNRLHGTEVAGVLVSRNPRIGIAPQARLVAISAFSTNPANPDQRRSNSGLVARALEIAMDQGVDVLNLSFAGKSDPLVDKLVQAAVQRGIVVVASAGNEGPGAQPSYPAALPGVVAVTAVDRGEQVFGRANRGDYISLAAPGVGILTTAPRGSFQVSSGTSLATAHVSGVAALLMSANRAQFNPNVLNNTAIDLGRPGRDSDYGYGLVNVERALTSLGAR</sequence>
<dbReference type="PRINTS" id="PR00723">
    <property type="entry name" value="SUBTILISIN"/>
</dbReference>
<evidence type="ECO:0000256" key="3">
    <source>
        <dbReference type="ARBA" id="ARBA00022801"/>
    </source>
</evidence>
<dbReference type="PROSITE" id="PS51892">
    <property type="entry name" value="SUBTILASE"/>
    <property type="match status" value="1"/>
</dbReference>